<evidence type="ECO:0000256" key="1">
    <source>
        <dbReference type="SAM" id="MobiDB-lite"/>
    </source>
</evidence>
<keyword evidence="3" id="KW-1185">Reference proteome</keyword>
<accession>A0ABC8QPE2</accession>
<proteinExistence type="predicted"/>
<dbReference type="EMBL" id="CAUOFW020000001">
    <property type="protein sequence ID" value="CAK9133200.1"/>
    <property type="molecule type" value="Genomic_DNA"/>
</dbReference>
<name>A0ABC8QPE2_9AQUA</name>
<dbReference type="Proteomes" id="UP001642360">
    <property type="component" value="Unassembled WGS sequence"/>
</dbReference>
<feature type="non-terminal residue" evidence="2">
    <location>
        <position position="1"/>
    </location>
</feature>
<organism evidence="2 3">
    <name type="scientific">Ilex paraguariensis</name>
    <name type="common">yerba mate</name>
    <dbReference type="NCBI Taxonomy" id="185542"/>
    <lineage>
        <taxon>Eukaryota</taxon>
        <taxon>Viridiplantae</taxon>
        <taxon>Streptophyta</taxon>
        <taxon>Embryophyta</taxon>
        <taxon>Tracheophyta</taxon>
        <taxon>Spermatophyta</taxon>
        <taxon>Magnoliopsida</taxon>
        <taxon>eudicotyledons</taxon>
        <taxon>Gunneridae</taxon>
        <taxon>Pentapetalae</taxon>
        <taxon>asterids</taxon>
        <taxon>campanulids</taxon>
        <taxon>Aquifoliales</taxon>
        <taxon>Aquifoliaceae</taxon>
        <taxon>Ilex</taxon>
    </lineage>
</organism>
<dbReference type="AlphaFoldDB" id="A0ABC8QPE2"/>
<reference evidence="2 3" key="1">
    <citation type="submission" date="2024-02" db="EMBL/GenBank/DDBJ databases">
        <authorList>
            <person name="Vignale AGUSTIN F."/>
            <person name="Sosa J E."/>
            <person name="Modenutti C."/>
        </authorList>
    </citation>
    <scope>NUCLEOTIDE SEQUENCE [LARGE SCALE GENOMIC DNA]</scope>
</reference>
<comment type="caution">
    <text evidence="2">The sequence shown here is derived from an EMBL/GenBank/DDBJ whole genome shotgun (WGS) entry which is preliminary data.</text>
</comment>
<protein>
    <submittedName>
        <fullName evidence="2">Uncharacterized protein</fullName>
    </submittedName>
</protein>
<evidence type="ECO:0000313" key="2">
    <source>
        <dbReference type="EMBL" id="CAK9133200.1"/>
    </source>
</evidence>
<feature type="region of interest" description="Disordered" evidence="1">
    <location>
        <begin position="1"/>
        <end position="27"/>
    </location>
</feature>
<gene>
    <name evidence="2" type="ORF">ILEXP_LOCUS75</name>
</gene>
<evidence type="ECO:0000313" key="3">
    <source>
        <dbReference type="Proteomes" id="UP001642360"/>
    </source>
</evidence>
<sequence>IPSSGLPKVFGPSMSNSKSIRPLFSPPKMNKQDIILNEGSWLNGAKKSLNRHEGSVSEVQKVGDHEVINALVTEKVDVSKDPIQPPLFCQDSTQVLKELQRLNTREKTKGSDTDDDGG</sequence>